<dbReference type="Pfam" id="PF00439">
    <property type="entry name" value="Bromodomain"/>
    <property type="match status" value="1"/>
</dbReference>
<dbReference type="InterPro" id="IPR050935">
    <property type="entry name" value="Bromo_chromatin_reader"/>
</dbReference>
<sequence length="548" mass="63441">MNSDNYPGQNVLISYLKHNKPSYYGFLINHHDDIFASISTSNLKDLDSIWIARFIREGKDLPGLYDKVRFFFILQGEGNLKLAIRSTLGNYRVDILVPMPSPQFGCPHFVVDKVISEHSRCANKIQIFWKDIIQKFEKENLVSTITVKIPTTKDTSNAITNFCYSILHELENKSDIKPFYKCNENSNNKVIRNPMDLFTICSKLDNEVYTNINEFEKDMHLIFRNCYTHNDMDSKIYHLGEELESDFIKMWAEKTQKEELKKMQNNGTAKVLTEKNMNQQKIELKRVQDNNVDLFTDHIAKQFQILEQNKDDLVFRNVVSDAFCATLAYKNLVTGNIIPFIKNLKISLISRSQMSLFSADEAVLQAIVEGLLPRKYRIPELFLVMDGKKQKGSGRFGYSDIFVVKGTGDNNISLELKYVSLVGLIKKQKDEYGANDLEDLDKTLEKEDEELLFSRPYSFWSKEHNKIRQIAISEMLENGINQLRSYMNVIAKGKTTDYSSSGIIDKRVKITKSNPNKLKGFVILVIGFRRILWRPVEEVISNYSYYKV</sequence>
<proteinExistence type="predicted"/>
<comment type="caution">
    <text evidence="4">The sequence shown here is derived from an EMBL/GenBank/DDBJ whole genome shotgun (WGS) entry which is preliminary data.</text>
</comment>
<dbReference type="GO" id="GO:0006338">
    <property type="term" value="P:chromatin remodeling"/>
    <property type="evidence" value="ECO:0007669"/>
    <property type="project" value="TreeGrafter"/>
</dbReference>
<dbReference type="AlphaFoldDB" id="A0A2Z6RSZ6"/>
<dbReference type="InterPro" id="IPR036427">
    <property type="entry name" value="Bromodomain-like_sf"/>
</dbReference>
<organism evidence="4 5">
    <name type="scientific">Rhizophagus clarus</name>
    <dbReference type="NCBI Taxonomy" id="94130"/>
    <lineage>
        <taxon>Eukaryota</taxon>
        <taxon>Fungi</taxon>
        <taxon>Fungi incertae sedis</taxon>
        <taxon>Mucoromycota</taxon>
        <taxon>Glomeromycotina</taxon>
        <taxon>Glomeromycetes</taxon>
        <taxon>Glomerales</taxon>
        <taxon>Glomeraceae</taxon>
        <taxon>Rhizophagus</taxon>
    </lineage>
</organism>
<dbReference type="Proteomes" id="UP000247702">
    <property type="component" value="Unassembled WGS sequence"/>
</dbReference>
<evidence type="ECO:0000256" key="2">
    <source>
        <dbReference type="PROSITE-ProRule" id="PRU00035"/>
    </source>
</evidence>
<dbReference type="PRINTS" id="PR00503">
    <property type="entry name" value="BROMODOMAIN"/>
</dbReference>
<dbReference type="GO" id="GO:0006355">
    <property type="term" value="P:regulation of DNA-templated transcription"/>
    <property type="evidence" value="ECO:0007669"/>
    <property type="project" value="TreeGrafter"/>
</dbReference>
<evidence type="ECO:0000256" key="1">
    <source>
        <dbReference type="ARBA" id="ARBA00023117"/>
    </source>
</evidence>
<dbReference type="GO" id="GO:0005634">
    <property type="term" value="C:nucleus"/>
    <property type="evidence" value="ECO:0007669"/>
    <property type="project" value="TreeGrafter"/>
</dbReference>
<keyword evidence="5" id="KW-1185">Reference proteome</keyword>
<dbReference type="GO" id="GO:0000785">
    <property type="term" value="C:chromatin"/>
    <property type="evidence" value="ECO:0007669"/>
    <property type="project" value="TreeGrafter"/>
</dbReference>
<reference evidence="4 5" key="1">
    <citation type="submission" date="2017-11" db="EMBL/GenBank/DDBJ databases">
        <title>The genome of Rhizophagus clarus HR1 reveals common genetic basis of auxotrophy among arbuscular mycorrhizal fungi.</title>
        <authorList>
            <person name="Kobayashi Y."/>
        </authorList>
    </citation>
    <scope>NUCLEOTIDE SEQUENCE [LARGE SCALE GENOMIC DNA]</scope>
    <source>
        <strain evidence="4 5">HR1</strain>
    </source>
</reference>
<evidence type="ECO:0000313" key="5">
    <source>
        <dbReference type="Proteomes" id="UP000247702"/>
    </source>
</evidence>
<dbReference type="EMBL" id="BEXD01004051">
    <property type="protein sequence ID" value="GBC06106.1"/>
    <property type="molecule type" value="Genomic_DNA"/>
</dbReference>
<evidence type="ECO:0000259" key="3">
    <source>
        <dbReference type="PROSITE" id="PS50014"/>
    </source>
</evidence>
<dbReference type="PROSITE" id="PS50014">
    <property type="entry name" value="BROMODOMAIN_2"/>
    <property type="match status" value="1"/>
</dbReference>
<gene>
    <name evidence="4" type="ORF">RclHR1_06620004</name>
</gene>
<feature type="domain" description="Bromo" evidence="3">
    <location>
        <begin position="189"/>
        <end position="237"/>
    </location>
</feature>
<keyword evidence="1 2" id="KW-0103">Bromodomain</keyword>
<protein>
    <recommendedName>
        <fullName evidence="3">Bromo domain-containing protein</fullName>
    </recommendedName>
</protein>
<dbReference type="InterPro" id="IPR001487">
    <property type="entry name" value="Bromodomain"/>
</dbReference>
<evidence type="ECO:0000313" key="4">
    <source>
        <dbReference type="EMBL" id="GBC06106.1"/>
    </source>
</evidence>
<accession>A0A2Z6RSZ6</accession>
<dbReference type="PANTHER" id="PTHR22880">
    <property type="entry name" value="FALZ-RELATED BROMODOMAIN-CONTAINING PROTEINS"/>
    <property type="match status" value="1"/>
</dbReference>
<dbReference type="SMART" id="SM00297">
    <property type="entry name" value="BROMO"/>
    <property type="match status" value="1"/>
</dbReference>
<name>A0A2Z6RSZ6_9GLOM</name>
<dbReference type="PANTHER" id="PTHR22880:SF225">
    <property type="entry name" value="BROMODOMAIN-CONTAINING PROTEIN BET-1-RELATED"/>
    <property type="match status" value="1"/>
</dbReference>
<dbReference type="SUPFAM" id="SSF47370">
    <property type="entry name" value="Bromodomain"/>
    <property type="match status" value="1"/>
</dbReference>
<dbReference type="Gene3D" id="1.20.920.10">
    <property type="entry name" value="Bromodomain-like"/>
    <property type="match status" value="1"/>
</dbReference>